<protein>
    <submittedName>
        <fullName evidence="4">Cytochrome P450</fullName>
    </submittedName>
</protein>
<accession>A0ABV6ICT2</accession>
<dbReference type="InterPro" id="IPR001128">
    <property type="entry name" value="Cyt_P450"/>
</dbReference>
<dbReference type="Pfam" id="PF00067">
    <property type="entry name" value="p450"/>
    <property type="match status" value="1"/>
</dbReference>
<keyword evidence="2" id="KW-0349">Heme</keyword>
<dbReference type="EMBL" id="JBHLXJ010000007">
    <property type="protein sequence ID" value="MFC0349482.1"/>
    <property type="molecule type" value="Genomic_DNA"/>
</dbReference>
<keyword evidence="3" id="KW-0175">Coiled coil</keyword>
<evidence type="ECO:0000313" key="4">
    <source>
        <dbReference type="EMBL" id="MFC0349482.1"/>
    </source>
</evidence>
<proteinExistence type="inferred from homology"/>
<comment type="caution">
    <text evidence="4">The sequence shown here is derived from an EMBL/GenBank/DDBJ whole genome shotgun (WGS) entry which is preliminary data.</text>
</comment>
<dbReference type="SUPFAM" id="SSF48264">
    <property type="entry name" value="Cytochrome P450"/>
    <property type="match status" value="1"/>
</dbReference>
<dbReference type="PROSITE" id="PS00086">
    <property type="entry name" value="CYTOCHROME_P450"/>
    <property type="match status" value="1"/>
</dbReference>
<evidence type="ECO:0000256" key="2">
    <source>
        <dbReference type="RuleBase" id="RU000461"/>
    </source>
</evidence>
<evidence type="ECO:0000256" key="1">
    <source>
        <dbReference type="ARBA" id="ARBA00010617"/>
    </source>
</evidence>
<evidence type="ECO:0000256" key="3">
    <source>
        <dbReference type="SAM" id="Coils"/>
    </source>
</evidence>
<organism evidence="4 5">
    <name type="scientific">Undibacterium danionis</name>
    <dbReference type="NCBI Taxonomy" id="1812100"/>
    <lineage>
        <taxon>Bacteria</taxon>
        <taxon>Pseudomonadati</taxon>
        <taxon>Pseudomonadota</taxon>
        <taxon>Betaproteobacteria</taxon>
        <taxon>Burkholderiales</taxon>
        <taxon>Oxalobacteraceae</taxon>
        <taxon>Undibacterium</taxon>
    </lineage>
</organism>
<keyword evidence="2" id="KW-0560">Oxidoreductase</keyword>
<evidence type="ECO:0000313" key="5">
    <source>
        <dbReference type="Proteomes" id="UP001589844"/>
    </source>
</evidence>
<dbReference type="InterPro" id="IPR017972">
    <property type="entry name" value="Cyt_P450_CS"/>
</dbReference>
<dbReference type="InterPro" id="IPR036396">
    <property type="entry name" value="Cyt_P450_sf"/>
</dbReference>
<dbReference type="Proteomes" id="UP001589844">
    <property type="component" value="Unassembled WGS sequence"/>
</dbReference>
<feature type="coiled-coil region" evidence="3">
    <location>
        <begin position="166"/>
        <end position="193"/>
    </location>
</feature>
<comment type="similarity">
    <text evidence="1 2">Belongs to the cytochrome P450 family.</text>
</comment>
<reference evidence="4 5" key="1">
    <citation type="submission" date="2024-09" db="EMBL/GenBank/DDBJ databases">
        <authorList>
            <person name="Sun Q."/>
            <person name="Mori K."/>
        </authorList>
    </citation>
    <scope>NUCLEOTIDE SEQUENCE [LARGE SCALE GENOMIC DNA]</scope>
    <source>
        <strain evidence="4 5">CCM 8677</strain>
    </source>
</reference>
<keyword evidence="2" id="KW-0503">Monooxygenase</keyword>
<dbReference type="PANTHER" id="PTHR46696">
    <property type="entry name" value="P450, PUTATIVE (EUROFUNG)-RELATED"/>
    <property type="match status" value="1"/>
</dbReference>
<name>A0ABV6ICT2_9BURK</name>
<dbReference type="PANTHER" id="PTHR46696:SF1">
    <property type="entry name" value="CYTOCHROME P450 YJIB-RELATED"/>
    <property type="match status" value="1"/>
</dbReference>
<keyword evidence="5" id="KW-1185">Reference proteome</keyword>
<dbReference type="RefSeq" id="WP_390211125.1">
    <property type="nucleotide sequence ID" value="NZ_JBHLXJ010000007.1"/>
</dbReference>
<keyword evidence="2" id="KW-0479">Metal-binding</keyword>
<dbReference type="CDD" id="cd11036">
    <property type="entry name" value="AknT-like"/>
    <property type="match status" value="1"/>
</dbReference>
<dbReference type="Gene3D" id="1.10.630.10">
    <property type="entry name" value="Cytochrome P450"/>
    <property type="match status" value="1"/>
</dbReference>
<keyword evidence="2" id="KW-0408">Iron</keyword>
<gene>
    <name evidence="4" type="ORF">ACFFJH_06665</name>
</gene>
<sequence length="396" mass="43531">MSIPITHLSYQIDPYTRYAQLSQHADFAWDDAAQAWIVSRAVLISAVLADARCAVRPAHEAVPKALQGSAAGEIFSHLIRMNEAEAHRVGKASLMRCLGTLDLSQVQKVVIAISNEIGLPDSTGAALNQWVYQLPLRCVALLMGFDLITSTLIAQEIAEFVACLSILSSEEELQQASRAAEVLRARMQNHLRASIVNDVTPTHSFIHSLQVAAKAEGWTDNDAIVANLVGLLSQSYEGTAGLLANTVIQLHQQTTWRDQLQREIGSSNNSSPLLQQFVLEVARFDPAIHSTRRFVTQDCSIGGQELRSGQTIILLLAAANRDNTQVADADCFNPQRHALPQWGFSAGRHACLGQQLAIAIVEQAVLRLLPIWSEAQWQNLSWEYQTSLNARLAKFK</sequence>